<evidence type="ECO:0000313" key="3">
    <source>
        <dbReference type="Proteomes" id="UP001596413"/>
    </source>
</evidence>
<name>A0ABW2GKJ4_9ACTN</name>
<comment type="caution">
    <text evidence="2">The sequence shown here is derived from an EMBL/GenBank/DDBJ whole genome shotgun (WGS) entry which is preliminary data.</text>
</comment>
<evidence type="ECO:0000313" key="2">
    <source>
        <dbReference type="EMBL" id="MFC7220684.1"/>
    </source>
</evidence>
<dbReference type="RefSeq" id="WP_386417526.1">
    <property type="nucleotide sequence ID" value="NZ_JBHSZO010000039.1"/>
</dbReference>
<reference evidence="3" key="1">
    <citation type="journal article" date="2019" name="Int. J. Syst. Evol. Microbiol.">
        <title>The Global Catalogue of Microorganisms (GCM) 10K type strain sequencing project: providing services to taxonomists for standard genome sequencing and annotation.</title>
        <authorList>
            <consortium name="The Broad Institute Genomics Platform"/>
            <consortium name="The Broad Institute Genome Sequencing Center for Infectious Disease"/>
            <person name="Wu L."/>
            <person name="Ma J."/>
        </authorList>
    </citation>
    <scope>NUCLEOTIDE SEQUENCE [LARGE SCALE GENOMIC DNA]</scope>
    <source>
        <strain evidence="3">CGMCC 1.13681</strain>
    </source>
</reference>
<proteinExistence type="predicted"/>
<dbReference type="EMBL" id="JBHSZO010000039">
    <property type="protein sequence ID" value="MFC7220684.1"/>
    <property type="molecule type" value="Genomic_DNA"/>
</dbReference>
<feature type="region of interest" description="Disordered" evidence="1">
    <location>
        <begin position="31"/>
        <end position="58"/>
    </location>
</feature>
<keyword evidence="3" id="KW-1185">Reference proteome</keyword>
<evidence type="ECO:0000256" key="1">
    <source>
        <dbReference type="SAM" id="MobiDB-lite"/>
    </source>
</evidence>
<sequence length="58" mass="5793">MPNPDFNHSNGSVDSDALARVMLAELTGCPDFAAAHGGSPPKDAAERTGAAALDGAAR</sequence>
<dbReference type="Proteomes" id="UP001596413">
    <property type="component" value="Unassembled WGS sequence"/>
</dbReference>
<accession>A0ABW2GKJ4</accession>
<gene>
    <name evidence="2" type="ORF">ACFQLX_21345</name>
</gene>
<organism evidence="2 3">
    <name type="scientific">Streptomyces polyrhachis</name>
    <dbReference type="NCBI Taxonomy" id="1282885"/>
    <lineage>
        <taxon>Bacteria</taxon>
        <taxon>Bacillati</taxon>
        <taxon>Actinomycetota</taxon>
        <taxon>Actinomycetes</taxon>
        <taxon>Kitasatosporales</taxon>
        <taxon>Streptomycetaceae</taxon>
        <taxon>Streptomyces</taxon>
    </lineage>
</organism>
<protein>
    <submittedName>
        <fullName evidence="2">Uncharacterized protein</fullName>
    </submittedName>
</protein>